<dbReference type="KEGG" id="eah:FA04_03480"/>
<dbReference type="InterPro" id="IPR050325">
    <property type="entry name" value="Prot/Nucl_acid_deglycase"/>
</dbReference>
<dbReference type="Pfam" id="PF01965">
    <property type="entry name" value="DJ-1_PfpI"/>
    <property type="match status" value="1"/>
</dbReference>
<evidence type="ECO:0000259" key="1">
    <source>
        <dbReference type="Pfam" id="PF01965"/>
    </source>
</evidence>
<evidence type="ECO:0000313" key="3">
    <source>
        <dbReference type="EMBL" id="WFP91457.1"/>
    </source>
</evidence>
<dbReference type="GO" id="GO:0005737">
    <property type="term" value="C:cytoplasm"/>
    <property type="evidence" value="ECO:0007669"/>
    <property type="project" value="TreeGrafter"/>
</dbReference>
<sequence length="195" mass="20151">MRLAIVLCEGFADWECALLMAAARTHLGVDIEVATVDGARVTSMGGLDVSAHLSVDALDPAGFDGLVICGGAIWDTNEAPDLSSTIRAFDRNKRVVAAICGGVHALATCGLLDRVDHTGNSAESLAALTGYHGASHYRDQPQAMRSGHVVTAAGTAPISFSGEILHGLGLGSPELDGFLALYGREHRPDDSGSIG</sequence>
<accession>A0A9Q8Y7Y3</accession>
<protein>
    <submittedName>
        <fullName evidence="2">DJ-1/PfpI family protein</fullName>
    </submittedName>
</protein>
<proteinExistence type="predicted"/>
<dbReference type="SUPFAM" id="SSF52317">
    <property type="entry name" value="Class I glutamine amidotransferase-like"/>
    <property type="match status" value="1"/>
</dbReference>
<dbReference type="GeneID" id="29519377"/>
<evidence type="ECO:0000313" key="2">
    <source>
        <dbReference type="EMBL" id="USJ24032.1"/>
    </source>
</evidence>
<feature type="domain" description="DJ-1/PfpI" evidence="1">
    <location>
        <begin position="2"/>
        <end position="165"/>
    </location>
</feature>
<dbReference type="RefSeq" id="WP_034789277.1">
    <property type="nucleotide sequence ID" value="NZ_CAXURO020000001.1"/>
</dbReference>
<organism evidence="2 4">
    <name type="scientific">Ensifer adhaerens</name>
    <name type="common">Sinorhizobium morelense</name>
    <dbReference type="NCBI Taxonomy" id="106592"/>
    <lineage>
        <taxon>Bacteria</taxon>
        <taxon>Pseudomonadati</taxon>
        <taxon>Pseudomonadota</taxon>
        <taxon>Alphaproteobacteria</taxon>
        <taxon>Hyphomicrobiales</taxon>
        <taxon>Rhizobiaceae</taxon>
        <taxon>Sinorhizobium/Ensifer group</taxon>
        <taxon>Ensifer</taxon>
    </lineage>
</organism>
<dbReference type="InterPro" id="IPR029062">
    <property type="entry name" value="Class_I_gatase-like"/>
</dbReference>
<keyword evidence="5" id="KW-1185">Reference proteome</keyword>
<name>A0A9Q8Y7Y3_ENSAD</name>
<dbReference type="EMBL" id="CP098807">
    <property type="protein sequence ID" value="USJ24032.1"/>
    <property type="molecule type" value="Genomic_DNA"/>
</dbReference>
<evidence type="ECO:0000313" key="4">
    <source>
        <dbReference type="Proteomes" id="UP001055460"/>
    </source>
</evidence>
<dbReference type="Gene3D" id="3.40.50.880">
    <property type="match status" value="1"/>
</dbReference>
<evidence type="ECO:0000313" key="5">
    <source>
        <dbReference type="Proteomes" id="UP001214094"/>
    </source>
</evidence>
<gene>
    <name evidence="2" type="ORF">NE863_03300</name>
    <name evidence="3" type="ORF">P4B07_03510</name>
</gene>
<dbReference type="OrthoDB" id="8030967at2"/>
<dbReference type="PANTHER" id="PTHR48094:SF19">
    <property type="entry name" value="DJ-1_PFPI DOMAIN-CONTAINING PROTEIN"/>
    <property type="match status" value="1"/>
</dbReference>
<dbReference type="PANTHER" id="PTHR48094">
    <property type="entry name" value="PROTEIN/NUCLEIC ACID DEGLYCASE DJ-1-RELATED"/>
    <property type="match status" value="1"/>
</dbReference>
<dbReference type="Proteomes" id="UP001055460">
    <property type="component" value="Chromosome"/>
</dbReference>
<dbReference type="AlphaFoldDB" id="A0A9Q8Y7Y3"/>
<dbReference type="Proteomes" id="UP001214094">
    <property type="component" value="Chromosome"/>
</dbReference>
<dbReference type="InterPro" id="IPR002818">
    <property type="entry name" value="DJ-1/PfpI"/>
</dbReference>
<reference evidence="2" key="1">
    <citation type="submission" date="2022-06" db="EMBL/GenBank/DDBJ databases">
        <title>Physiological and biochemical characterization and genomic elucidation of a strain of the genus Ensifer adhaerens M8 that combines arsenic oxidation and chromium reduction.</title>
        <authorList>
            <person name="Li X."/>
            <person name="Yu c."/>
        </authorList>
    </citation>
    <scope>NUCLEOTIDE SEQUENCE</scope>
    <source>
        <strain evidence="2">M8</strain>
    </source>
</reference>
<dbReference type="EMBL" id="CP121308">
    <property type="protein sequence ID" value="WFP91457.1"/>
    <property type="molecule type" value="Genomic_DNA"/>
</dbReference>
<reference evidence="3 5" key="2">
    <citation type="submission" date="2023-03" db="EMBL/GenBank/DDBJ databases">
        <title>Comparative genome and transcriptome analysis combination mining strategies for increasing vitamin B12 production of Ensifer adhaerens strain.</title>
        <authorList>
            <person name="Yongheng L."/>
        </authorList>
    </citation>
    <scope>NUCLEOTIDE SEQUENCE [LARGE SCALE GENOMIC DNA]</scope>
    <source>
        <strain evidence="3 5">Casida A-T305</strain>
    </source>
</reference>